<evidence type="ECO:0000256" key="1">
    <source>
        <dbReference type="ARBA" id="ARBA00004613"/>
    </source>
</evidence>
<dbReference type="GO" id="GO:0005576">
    <property type="term" value="C:extracellular region"/>
    <property type="evidence" value="ECO:0007669"/>
    <property type="project" value="UniProtKB-SubCell"/>
</dbReference>
<evidence type="ECO:0000259" key="5">
    <source>
        <dbReference type="PROSITE" id="PS51412"/>
    </source>
</evidence>
<protein>
    <submittedName>
        <fullName evidence="6">C6</fullName>
    </submittedName>
</protein>
<dbReference type="GO" id="GO:0031640">
    <property type="term" value="P:killing of cells of another organism"/>
    <property type="evidence" value="ECO:0007669"/>
    <property type="project" value="UniProtKB-KW"/>
</dbReference>
<keyword evidence="7" id="KW-1185">Reference proteome</keyword>
<dbReference type="PRINTS" id="PR00764">
    <property type="entry name" value="COMPLEMENTC9"/>
</dbReference>
<dbReference type="AlphaFoldDB" id="A0A212C826"/>
<feature type="domain" description="MACPF" evidence="5">
    <location>
        <begin position="1"/>
        <end position="80"/>
    </location>
</feature>
<dbReference type="InterPro" id="IPR001862">
    <property type="entry name" value="MAC_perforin"/>
</dbReference>
<reference evidence="6 7" key="1">
    <citation type="journal article" date="2018" name="Mol. Genet. Genomics">
        <title>The red deer Cervus elaphus genome CerEla1.0: sequencing, annotating, genes, and chromosomes.</title>
        <authorList>
            <person name="Bana N.A."/>
            <person name="Nyiri A."/>
            <person name="Nagy J."/>
            <person name="Frank K."/>
            <person name="Nagy T."/>
            <person name="Steger V."/>
            <person name="Schiller M."/>
            <person name="Lakatos P."/>
            <person name="Sugar L."/>
            <person name="Horn P."/>
            <person name="Barta E."/>
            <person name="Orosz L."/>
        </authorList>
    </citation>
    <scope>NUCLEOTIDE SEQUENCE [LARGE SCALE GENOMIC DNA]</scope>
    <source>
        <strain evidence="6">Hungarian</strain>
    </source>
</reference>
<keyword evidence="4" id="KW-1015">Disulfide bond</keyword>
<dbReference type="Pfam" id="PF01823">
    <property type="entry name" value="MACPF"/>
    <property type="match status" value="1"/>
</dbReference>
<evidence type="ECO:0000313" key="7">
    <source>
        <dbReference type="Proteomes" id="UP000242450"/>
    </source>
</evidence>
<dbReference type="GO" id="GO:0005579">
    <property type="term" value="C:membrane attack complex"/>
    <property type="evidence" value="ECO:0007669"/>
    <property type="project" value="InterPro"/>
</dbReference>
<name>A0A212C826_CEREH</name>
<evidence type="ECO:0000256" key="3">
    <source>
        <dbReference type="ARBA" id="ARBA00022852"/>
    </source>
</evidence>
<comment type="caution">
    <text evidence="6">The sequence shown here is derived from an EMBL/GenBank/DDBJ whole genome shotgun (WGS) entry which is preliminary data.</text>
</comment>
<evidence type="ECO:0000313" key="6">
    <source>
        <dbReference type="EMBL" id="OWK02146.1"/>
    </source>
</evidence>
<comment type="subcellular location">
    <subcellularLocation>
        <location evidence="1">Secreted</location>
    </subcellularLocation>
</comment>
<sequence length="80" mass="8883">MQGSEKSISLVQGGRSEYAAALAWEKGSSGPEERTFSDWLESVKENPSVIDFALAPITDLVRNIPCAVTRRNNLRRAFQE</sequence>
<dbReference type="PROSITE" id="PS51412">
    <property type="entry name" value="MACPF_2"/>
    <property type="match status" value="1"/>
</dbReference>
<evidence type="ECO:0000256" key="2">
    <source>
        <dbReference type="ARBA" id="ARBA00022525"/>
    </source>
</evidence>
<organism evidence="6 7">
    <name type="scientific">Cervus elaphus hippelaphus</name>
    <name type="common">European red deer</name>
    <dbReference type="NCBI Taxonomy" id="46360"/>
    <lineage>
        <taxon>Eukaryota</taxon>
        <taxon>Metazoa</taxon>
        <taxon>Chordata</taxon>
        <taxon>Craniata</taxon>
        <taxon>Vertebrata</taxon>
        <taxon>Euteleostomi</taxon>
        <taxon>Mammalia</taxon>
        <taxon>Eutheria</taxon>
        <taxon>Laurasiatheria</taxon>
        <taxon>Artiodactyla</taxon>
        <taxon>Ruminantia</taxon>
        <taxon>Pecora</taxon>
        <taxon>Cervidae</taxon>
        <taxon>Cervinae</taxon>
        <taxon>Cervus</taxon>
    </lineage>
</organism>
<keyword evidence="3" id="KW-0204">Cytolysis</keyword>
<dbReference type="GO" id="GO:0006956">
    <property type="term" value="P:complement activation"/>
    <property type="evidence" value="ECO:0007669"/>
    <property type="project" value="TreeGrafter"/>
</dbReference>
<dbReference type="PANTHER" id="PTHR45742:SF4">
    <property type="entry name" value="COMPLEMENT COMPONENT C6"/>
    <property type="match status" value="1"/>
</dbReference>
<gene>
    <name evidence="6" type="ORF">Celaphus_00018030</name>
</gene>
<dbReference type="Proteomes" id="UP000242450">
    <property type="component" value="Chromosome 25"/>
</dbReference>
<dbReference type="OrthoDB" id="9867095at2759"/>
<dbReference type="PANTHER" id="PTHR45742">
    <property type="entry name" value="COMPLEMENT COMPONENT C6"/>
    <property type="match status" value="1"/>
</dbReference>
<dbReference type="EMBL" id="MKHE01000025">
    <property type="protein sequence ID" value="OWK02146.1"/>
    <property type="molecule type" value="Genomic_DNA"/>
</dbReference>
<proteinExistence type="predicted"/>
<evidence type="ECO:0000256" key="4">
    <source>
        <dbReference type="ARBA" id="ARBA00023157"/>
    </source>
</evidence>
<dbReference type="InterPro" id="IPR020864">
    <property type="entry name" value="MACPF"/>
</dbReference>
<accession>A0A212C826</accession>
<keyword evidence="2" id="KW-0964">Secreted</keyword>